<dbReference type="PROSITE" id="PS51257">
    <property type="entry name" value="PROKAR_LIPOPROTEIN"/>
    <property type="match status" value="1"/>
</dbReference>
<dbReference type="AlphaFoldDB" id="A0A0A2F1N8"/>
<dbReference type="InterPro" id="IPR046209">
    <property type="entry name" value="DUF6242_N"/>
</dbReference>
<protein>
    <recommendedName>
        <fullName evidence="5">Lipoprotein</fullName>
    </recommendedName>
</protein>
<dbReference type="Pfam" id="PF19755">
    <property type="entry name" value="DUF6242"/>
    <property type="match status" value="1"/>
</dbReference>
<dbReference type="InterPro" id="IPR058667">
    <property type="entry name" value="DUF6242_C"/>
</dbReference>
<dbReference type="Pfam" id="PF25852">
    <property type="entry name" value="DUF6242_C"/>
    <property type="match status" value="1"/>
</dbReference>
<evidence type="ECO:0000259" key="2">
    <source>
        <dbReference type="Pfam" id="PF25852"/>
    </source>
</evidence>
<keyword evidence="4" id="KW-1185">Reference proteome</keyword>
<organism evidence="3 4">
    <name type="scientific">Porphyromonas cangingivalis</name>
    <dbReference type="NCBI Taxonomy" id="36874"/>
    <lineage>
        <taxon>Bacteria</taxon>
        <taxon>Pseudomonadati</taxon>
        <taxon>Bacteroidota</taxon>
        <taxon>Bacteroidia</taxon>
        <taxon>Bacteroidales</taxon>
        <taxon>Porphyromonadaceae</taxon>
        <taxon>Porphyromonas</taxon>
    </lineage>
</organism>
<gene>
    <name evidence="3" type="ORF">HQ35_02160</name>
</gene>
<evidence type="ECO:0000313" key="3">
    <source>
        <dbReference type="EMBL" id="KGN82384.1"/>
    </source>
</evidence>
<feature type="domain" description="DUF6242" evidence="2">
    <location>
        <begin position="148"/>
        <end position="454"/>
    </location>
</feature>
<evidence type="ECO:0000313" key="4">
    <source>
        <dbReference type="Proteomes" id="UP000030125"/>
    </source>
</evidence>
<dbReference type="RefSeq" id="WP_036850619.1">
    <property type="nucleotide sequence ID" value="NZ_JQJD01000010.1"/>
</dbReference>
<name>A0A0A2F1N8_PORCN</name>
<proteinExistence type="predicted"/>
<dbReference type="STRING" id="36874.HQ34_07605"/>
<dbReference type="Proteomes" id="UP000030125">
    <property type="component" value="Unassembled WGS sequence"/>
</dbReference>
<evidence type="ECO:0000259" key="1">
    <source>
        <dbReference type="Pfam" id="PF19755"/>
    </source>
</evidence>
<dbReference type="OrthoDB" id="1078890at2"/>
<accession>A0A0A2F1N8</accession>
<sequence>MIKNKLYTLLASAIGFVTLFTSCNENRGSISAPPSLTDFHTPGLVSIRFPKGSKLPTETYNIDNIRKLIYNERPYPYQSKFDSAYLNMAVSTESKVRITNELTKKSIDWSVRDTGKIDVSGGKLLVEVSRKGYNPIVYKMRLQIYGYNPDKLTWKKVASGLPIASEDGHIFSIEGEKCWMTRLGKKVNLYQVKDLDKGEFLLMRGVYPEGLRPKTLVKDKQGKFWALDDEGFLHYAENSIANWAKIETGSVRLTGLLYDISTEDDTRTVLAAIGHSLDTPDVYHTYKVSRGKVEAISELDPPMPVRNSYIYLYETAGQTNANIIGGVNKLGNAVNANYFTSDGLRWGKMPYSGKGFSTPMEGALYLRQGNSIFIVGGKYDKVGVQSKMYKSLDRGLTWVELSKEQDPGQEFKPRVGVSGILEGTEKAPKFYLLGGVVDGVPTKDLWQGFLDTTGGIINSITE</sequence>
<reference evidence="3 4" key="1">
    <citation type="submission" date="2014-08" db="EMBL/GenBank/DDBJ databases">
        <title>Porphyromonas cangingivalis strain:COT-109_OH1386 Genome sequencing.</title>
        <authorList>
            <person name="Wallis C."/>
            <person name="Deusch O."/>
            <person name="O'Flynn C."/>
            <person name="Davis I."/>
            <person name="Jospin G."/>
            <person name="Darling A.E."/>
            <person name="Coil D.A."/>
            <person name="Alexiev A."/>
            <person name="Horsfall A."/>
            <person name="Kirkwood N."/>
            <person name="Harris S."/>
            <person name="Eisen J.A."/>
        </authorList>
    </citation>
    <scope>NUCLEOTIDE SEQUENCE [LARGE SCALE GENOMIC DNA]</scope>
    <source>
        <strain evidence="4">COT-109 OH1386</strain>
    </source>
</reference>
<dbReference type="EMBL" id="JQJD01000010">
    <property type="protein sequence ID" value="KGN82384.1"/>
    <property type="molecule type" value="Genomic_DNA"/>
</dbReference>
<evidence type="ECO:0008006" key="5">
    <source>
        <dbReference type="Google" id="ProtNLM"/>
    </source>
</evidence>
<feature type="domain" description="DUF6242" evidence="1">
    <location>
        <begin position="54"/>
        <end position="141"/>
    </location>
</feature>
<comment type="caution">
    <text evidence="3">The sequence shown here is derived from an EMBL/GenBank/DDBJ whole genome shotgun (WGS) entry which is preliminary data.</text>
</comment>